<dbReference type="EMBL" id="CP014873">
    <property type="protein sequence ID" value="ANK61621.1"/>
    <property type="molecule type" value="Genomic_DNA"/>
</dbReference>
<dbReference type="STRING" id="375175.AYR53_01900"/>
<dbReference type="AlphaFoldDB" id="A0A192H0Z6"/>
<sequence length="84" mass="9788">MFENQYQNFHFCGNKLVQQLSSEQDEVIYEVSCSSMQYLIHLIGRVCFLPLGARIEVLNHVVTSQNDKPTKELYVTDQTLTQYL</sequence>
<organism evidence="1 2">
    <name type="scientific">Loigolactobacillus backii</name>
    <dbReference type="NCBI Taxonomy" id="375175"/>
    <lineage>
        <taxon>Bacteria</taxon>
        <taxon>Bacillati</taxon>
        <taxon>Bacillota</taxon>
        <taxon>Bacilli</taxon>
        <taxon>Lactobacillales</taxon>
        <taxon>Lactobacillaceae</taxon>
        <taxon>Loigolactobacillus</taxon>
    </lineage>
</organism>
<dbReference type="GeneID" id="42980989"/>
<keyword evidence="2" id="KW-1185">Reference proteome</keyword>
<accession>A0A192H0Z6</accession>
<gene>
    <name evidence="1" type="ORF">AYR53_01900</name>
</gene>
<evidence type="ECO:0000313" key="2">
    <source>
        <dbReference type="Proteomes" id="UP000078582"/>
    </source>
</evidence>
<reference evidence="1 2" key="1">
    <citation type="submission" date="2016-03" db="EMBL/GenBank/DDBJ databases">
        <title>Pediococcus and Lactobacillus from brewery environment - whole genome sequencing and assembly.</title>
        <authorList>
            <person name="Behr J."/>
            <person name="Geissler A.J."/>
            <person name="Vogel R.F."/>
        </authorList>
    </citation>
    <scope>NUCLEOTIDE SEQUENCE [LARGE SCALE GENOMIC DNA]</scope>
    <source>
        <strain evidence="1 2">TMW 1.1989</strain>
    </source>
</reference>
<name>A0A192H0Z6_9LACO</name>
<proteinExistence type="predicted"/>
<evidence type="ECO:0000313" key="1">
    <source>
        <dbReference type="EMBL" id="ANK61621.1"/>
    </source>
</evidence>
<protein>
    <submittedName>
        <fullName evidence="1">Uncharacterized protein</fullName>
    </submittedName>
</protein>
<dbReference type="Proteomes" id="UP000078582">
    <property type="component" value="Chromosome"/>
</dbReference>
<dbReference type="RefSeq" id="WP_068226114.1">
    <property type="nucleotide sequence ID" value="NZ_CP014623.1"/>
</dbReference>
<dbReference type="KEGG" id="lbt:AYR52_11420"/>